<dbReference type="Proteomes" id="UP000186309">
    <property type="component" value="Chromosome"/>
</dbReference>
<dbReference type="STRING" id="1387353.BSF38_04736"/>
<evidence type="ECO:0000313" key="4">
    <source>
        <dbReference type="Proteomes" id="UP000186309"/>
    </source>
</evidence>
<evidence type="ECO:0000256" key="2">
    <source>
        <dbReference type="RuleBase" id="RU362080"/>
    </source>
</evidence>
<proteinExistence type="inferred from homology"/>
<dbReference type="EMBL" id="CP019082">
    <property type="protein sequence ID" value="APW63173.1"/>
    <property type="molecule type" value="Genomic_DNA"/>
</dbReference>
<accession>A0A1U7CWB4</accession>
<dbReference type="Pfam" id="PF02604">
    <property type="entry name" value="PhdYeFM_antitox"/>
    <property type="match status" value="1"/>
</dbReference>
<dbReference type="InterPro" id="IPR036165">
    <property type="entry name" value="YefM-like_sf"/>
</dbReference>
<dbReference type="SUPFAM" id="SSF143120">
    <property type="entry name" value="YefM-like"/>
    <property type="match status" value="1"/>
</dbReference>
<name>A0A1U7CWB4_9BACT</name>
<dbReference type="InterPro" id="IPR006442">
    <property type="entry name" value="Antitoxin_Phd/YefM"/>
</dbReference>
<sequence>MTWKLAEAKNRLTEVVNLALTEGPQTITRRSDTVVVISAARYAELTGRKPDFKDFLFQGESFEGLDLTRDQSPMRDVEL</sequence>
<protein>
    <recommendedName>
        <fullName evidence="2">Antitoxin</fullName>
    </recommendedName>
</protein>
<comment type="function">
    <text evidence="2">Antitoxin component of a type II toxin-antitoxin (TA) system.</text>
</comment>
<dbReference type="AlphaFoldDB" id="A0A1U7CWB4"/>
<reference evidence="4" key="1">
    <citation type="submission" date="2016-12" db="EMBL/GenBank/DDBJ databases">
        <title>Comparative genomics of four Isosphaeraceae planctomycetes: a common pool of plasmids and glycoside hydrolase genes.</title>
        <authorList>
            <person name="Ivanova A."/>
        </authorList>
    </citation>
    <scope>NUCLEOTIDE SEQUENCE [LARGE SCALE GENOMIC DNA]</scope>
    <source>
        <strain evidence="4">PX4</strain>
    </source>
</reference>
<dbReference type="NCBIfam" id="TIGR01552">
    <property type="entry name" value="phd_fam"/>
    <property type="match status" value="1"/>
</dbReference>
<evidence type="ECO:0000256" key="1">
    <source>
        <dbReference type="ARBA" id="ARBA00009981"/>
    </source>
</evidence>
<evidence type="ECO:0000313" key="3">
    <source>
        <dbReference type="EMBL" id="APW63173.1"/>
    </source>
</evidence>
<comment type="similarity">
    <text evidence="1 2">Belongs to the phD/YefM antitoxin family.</text>
</comment>
<gene>
    <name evidence="3" type="ORF">BSF38_04736</name>
</gene>
<dbReference type="RefSeq" id="WP_076349562.1">
    <property type="nucleotide sequence ID" value="NZ_CP019082.1"/>
</dbReference>
<dbReference type="KEGG" id="pbor:BSF38_04736"/>
<organism evidence="3 4">
    <name type="scientific">Paludisphaera borealis</name>
    <dbReference type="NCBI Taxonomy" id="1387353"/>
    <lineage>
        <taxon>Bacteria</taxon>
        <taxon>Pseudomonadati</taxon>
        <taxon>Planctomycetota</taxon>
        <taxon>Planctomycetia</taxon>
        <taxon>Isosphaerales</taxon>
        <taxon>Isosphaeraceae</taxon>
        <taxon>Paludisphaera</taxon>
    </lineage>
</organism>
<dbReference type="Gene3D" id="3.40.1620.10">
    <property type="entry name" value="YefM-like domain"/>
    <property type="match status" value="1"/>
</dbReference>
<keyword evidence="4" id="KW-1185">Reference proteome</keyword>